<dbReference type="GO" id="GO:0016765">
    <property type="term" value="F:transferase activity, transferring alkyl or aryl (other than methyl) groups"/>
    <property type="evidence" value="ECO:0007669"/>
    <property type="project" value="InterPro"/>
</dbReference>
<dbReference type="EMBL" id="JACBAD010002114">
    <property type="protein sequence ID" value="KAF7115455.1"/>
    <property type="molecule type" value="Genomic_DNA"/>
</dbReference>
<dbReference type="InterPro" id="IPR033964">
    <property type="entry name" value="ABBA"/>
</dbReference>
<dbReference type="InterPro" id="IPR045851">
    <property type="entry name" value="AMP-bd_C_sf"/>
</dbReference>
<dbReference type="PROSITE" id="PS00455">
    <property type="entry name" value="AMP_BINDING"/>
    <property type="match status" value="1"/>
</dbReference>
<dbReference type="Proteomes" id="UP000630445">
    <property type="component" value="Unassembled WGS sequence"/>
</dbReference>
<dbReference type="Pfam" id="PF00668">
    <property type="entry name" value="Condensation"/>
    <property type="match status" value="2"/>
</dbReference>
<feature type="compositionally biased region" description="Basic and acidic residues" evidence="7">
    <location>
        <begin position="10"/>
        <end position="22"/>
    </location>
</feature>
<dbReference type="FunFam" id="3.40.50.12780:FF:000014">
    <property type="entry name" value="Nonribosomal peptide synthetase 1"/>
    <property type="match status" value="1"/>
</dbReference>
<dbReference type="PANTHER" id="PTHR45527:SF1">
    <property type="entry name" value="FATTY ACID SYNTHASE"/>
    <property type="match status" value="1"/>
</dbReference>
<evidence type="ECO:0000313" key="10">
    <source>
        <dbReference type="Proteomes" id="UP000630445"/>
    </source>
</evidence>
<feature type="region of interest" description="Disordered" evidence="7">
    <location>
        <begin position="1"/>
        <end position="23"/>
    </location>
</feature>
<dbReference type="GO" id="GO:0031177">
    <property type="term" value="F:phosphopantetheine binding"/>
    <property type="evidence" value="ECO:0007669"/>
    <property type="project" value="InterPro"/>
</dbReference>
<evidence type="ECO:0000256" key="1">
    <source>
        <dbReference type="ARBA" id="ARBA00022450"/>
    </source>
</evidence>
<evidence type="ECO:0000256" key="3">
    <source>
        <dbReference type="ARBA" id="ARBA00022598"/>
    </source>
</evidence>
<keyword evidence="3" id="KW-0436">Ligase</keyword>
<name>A0A8H6P1G7_9EURO</name>
<dbReference type="SFLD" id="SFLDS00036">
    <property type="entry name" value="Aromatic_Prenyltransferase"/>
    <property type="match status" value="1"/>
</dbReference>
<dbReference type="NCBIfam" id="TIGR01733">
    <property type="entry name" value="AA-adenyl-dom"/>
    <property type="match status" value="1"/>
</dbReference>
<dbReference type="CDD" id="cd19542">
    <property type="entry name" value="CT_NRPS-like"/>
    <property type="match status" value="1"/>
</dbReference>
<comment type="similarity">
    <text evidence="6">Belongs to the NRP synthetase family.</text>
</comment>
<dbReference type="Gene3D" id="3.30.300.30">
    <property type="match status" value="1"/>
</dbReference>
<evidence type="ECO:0000256" key="5">
    <source>
        <dbReference type="ARBA" id="ARBA00022737"/>
    </source>
</evidence>
<dbReference type="GO" id="GO:0044550">
    <property type="term" value="P:secondary metabolite biosynthetic process"/>
    <property type="evidence" value="ECO:0007669"/>
    <property type="project" value="TreeGrafter"/>
</dbReference>
<keyword evidence="1" id="KW-0596">Phosphopantetheine</keyword>
<keyword evidence="2" id="KW-0597">Phosphoprotein</keyword>
<dbReference type="NCBIfam" id="TIGR03429">
    <property type="entry name" value="arom_pren_DMATS"/>
    <property type="match status" value="1"/>
</dbReference>
<feature type="region of interest" description="Disordered" evidence="7">
    <location>
        <begin position="1650"/>
        <end position="1678"/>
    </location>
</feature>
<dbReference type="InterPro" id="IPR023213">
    <property type="entry name" value="CAT-like_dom_sf"/>
</dbReference>
<dbReference type="GO" id="GO:0043041">
    <property type="term" value="P:amino acid activation for nonribosomal peptide biosynthetic process"/>
    <property type="evidence" value="ECO:0007669"/>
    <property type="project" value="TreeGrafter"/>
</dbReference>
<dbReference type="InterPro" id="IPR020806">
    <property type="entry name" value="PKS_PP-bd"/>
</dbReference>
<proteinExistence type="inferred from homology"/>
<dbReference type="OrthoDB" id="416786at2759"/>
<dbReference type="PANTHER" id="PTHR45527">
    <property type="entry name" value="NONRIBOSOMAL PEPTIDE SYNTHETASE"/>
    <property type="match status" value="1"/>
</dbReference>
<dbReference type="Gene3D" id="3.40.50.12780">
    <property type="entry name" value="N-terminal domain of ligase-like"/>
    <property type="match status" value="1"/>
</dbReference>
<gene>
    <name evidence="9" type="ORF">CNMCM5793_002413</name>
</gene>
<dbReference type="InterPro" id="IPR042099">
    <property type="entry name" value="ANL_N_sf"/>
</dbReference>
<comment type="caution">
    <text evidence="9">The sequence shown here is derived from an EMBL/GenBank/DDBJ whole genome shotgun (WGS) entry which is preliminary data.</text>
</comment>
<keyword evidence="4" id="KW-0808">Transferase</keyword>
<evidence type="ECO:0000256" key="7">
    <source>
        <dbReference type="SAM" id="MobiDB-lite"/>
    </source>
</evidence>
<dbReference type="SUPFAM" id="SSF52777">
    <property type="entry name" value="CoA-dependent acyltransferases"/>
    <property type="match status" value="4"/>
</dbReference>
<dbReference type="InterPro" id="IPR009081">
    <property type="entry name" value="PP-bd_ACP"/>
</dbReference>
<dbReference type="CDD" id="cd05918">
    <property type="entry name" value="A_NRPS_SidN3_like"/>
    <property type="match status" value="1"/>
</dbReference>
<evidence type="ECO:0000259" key="8">
    <source>
        <dbReference type="PROSITE" id="PS50075"/>
    </source>
</evidence>
<dbReference type="Gene3D" id="3.30.559.30">
    <property type="entry name" value="Nonribosomal peptide synthetase, condensation domain"/>
    <property type="match status" value="2"/>
</dbReference>
<evidence type="ECO:0000256" key="6">
    <source>
        <dbReference type="ARBA" id="ARBA00029454"/>
    </source>
</evidence>
<dbReference type="CDD" id="cd13929">
    <property type="entry name" value="PT-DMATS_CymD"/>
    <property type="match status" value="1"/>
</dbReference>
<dbReference type="SUPFAM" id="SSF56801">
    <property type="entry name" value="Acetyl-CoA synthetase-like"/>
    <property type="match status" value="1"/>
</dbReference>
<feature type="domain" description="Carrier" evidence="8">
    <location>
        <begin position="1679"/>
        <end position="1752"/>
    </location>
</feature>
<sequence>MGFSSSDYAGKPESDTRQKDNMESTFESSHVYHSLTKYITFPSLDHYEWWRKTGPTLGKMLCDAKYDLCQQFQYLYLFGTYIIPMLGPFPTARPGLYQCILGGLGSLEFSQNFTQSQRTVRIAFEPTSHAASTGEDPCNRRMVTEALSRLKCLSPVLDLQLYYQLITELTLTDDEERLLSNRNELETQPCRTQTILALDLKGGDIAVKLYFYPALKSAATGTPISQMVFNSVRKVDDKGIFSESLAMVENFLSTAPPSISVCFMSCDLTSLGNTRFKIYFAEFHVDFERIHDIWTLGGKLQDEERLTGLKMIRELWEALSIPEGKRSQAERPTRPGDPPTLLPLLFNFEMQPHRPMPQLKIYFPLTGINDMTIATSLTQLFSRWGWSEHAKSYCKDVASYSFGILCGDSDNTIVEQWSAAVDLEQPISQAVTLEKLHQRPLAKGGQNDQFNTFVSRKGSPALESKDIQASMIGDILIIADDTGSSPRIDLHYCVSVLDQRQARYVITGLDAVLDSLVFSFEQLTPELNLLHDYHRDQILSWNSRVPEEATNGSIHTLFQLQCAQRPSSQAVCAWDGCFTYAEIDELSDKVATRLRKYDIQEESIVPILLEKSKWVVVAMLGVLKAGAAFVLLDISYPAGRLRDICEDVQAQVLIQSVEARTIDQRMNIVAVGDDVTDWDYDPLPATSITPRNAAYVSYTSGSTGKPKGVVIEHGSLCTNALATSKAHNLSSSSRVLQYASFAFDVSIQECLTPLLLGGCTCIPSECQRINNLAESCEKLQVNWAELTPSVARLLQPEEVPSIKTLVLGGESTSPIDVAKWQHLRLISAYGPAECTIVSTVQPHVDEPSNIGRSYGGTCWIVDKDNHHRLLPIGAVGELVIGGPIVGRGYLNRPAQTEAVFFTYPVWAASFGLGEDYRFYRTGDLVRYNADGAIIYCGRKDTQVKIHGQRVELGEIEYHAQSCLESEDITVELGLRGNQRPFLVLFMAPKRNVAGDACPSSLFCEPSEEFRQRILHVKARLRDSLPDYMIPPVYIPLRATPLSRTGKVDRRLLRSTLSQLSDSQVRTYRISDWTRTVESATTSAEKTVRHLFATVLELPEAEIGIDDSIFELGGDSITAISLVAEARKRGLDMTVASIFQSQSIRKIVAKTGNICASSTSLVQPFSLLNKEKESLIHQAAQQCNVNPSQIEDIYPCTPLQEAMMGFTMRNPSSFQAQFWFRLPMTLDMARFKDAWGMVLAARPILRTRIVQLDMPHALQVVVREETIPWHSVKQVGEFNQGSMSLGDPLIQLCMASKSGEKVQPTFILTMHHAIFDMWSYKIVLDEVEAAYRGMSISWQSFAPFIKYISSSDGANSSEFWKDEFLGLKAPDFPAAPAVGHGSTSVRRLHSRFQVVHWPRGSYTISTVIRLAYAMLISRSTCSNDIVFGVTVNGRSAPVSGIHELAAPTIATMPLRTVLHPNISIQETLVRMQEHATRLIPFEHTGLRWIKTSSPEAASACDFKSLLVIQPPVRRGVSPALFGEPLENDDEQLRFNNHPLTLVCKLADDGWIDLTVVFDPHAISSDETRVLLHHFASLVGQINDNLERPVGSMVSFNPVVAAPSLHSDKLLESNFLSSLGGYLRQSMPKALAPFLCSPIKYLPKNSAGQSDREALRVAASNSRRKSMHKSPETSEASCSSPIHLPTAKNIIACVLGIKGEDVGSEDDFFALGGDSSAAMQMVMLCKKEGFSLTVRDIFQERKISRIASNFQPLVTMKFSPHPGLDLNRSTRFSLLRLTCDYERATFETAVKSQLGIHSMDALEDAYPCTTVHEGLLWTQSHEPMNYQSHTIWEVTASGRDSSVCPFRLRDAWLILVRRHPALRTILIDNPSPGKPCKKVHIVLREPPGEVTVLSEVKEDIKHRPNLETGTGCPPHKFTIYQTHQNRVYCKLEGNQALLDGTSLSIILQELAQAYNGTLPPAPGPPYCSVVEYFHGMSDLEGHETYWKKQMATAEPCIFPTFRREDPEQDTLNVTSIEIRDAADLRQYCATSGFTLSNIFQVAWGLTLRSYTNQNIVSFGTLVSGRDLPLEGVDKTIGPFFNVLPCQLDLGTPDPLVRILRENQVEIANRLSNQHCSLTDILRHSGYFGQRLFNTCISLEQQLSSSQVDGVCFTEIDTREPTEYILLSVIDKQTSFEARLTYFSSIMSEKQAAEVVGRFEEYVSHILHNPTAIH</sequence>
<dbReference type="FunFam" id="3.30.300.30:FF:000015">
    <property type="entry name" value="Nonribosomal peptide synthase SidD"/>
    <property type="match status" value="1"/>
</dbReference>
<dbReference type="GO" id="GO:0005737">
    <property type="term" value="C:cytoplasm"/>
    <property type="evidence" value="ECO:0007669"/>
    <property type="project" value="TreeGrafter"/>
</dbReference>
<reference evidence="9" key="1">
    <citation type="submission" date="2020-06" db="EMBL/GenBank/DDBJ databases">
        <title>Draft genome sequences of strains closely related to Aspergillus parafelis and Aspergillus hiratsukae.</title>
        <authorList>
            <person name="Dos Santos R.A.C."/>
            <person name="Rivero-Menendez O."/>
            <person name="Steenwyk J.L."/>
            <person name="Mead M.E."/>
            <person name="Goldman G.H."/>
            <person name="Alastruey-Izquierdo A."/>
            <person name="Rokas A."/>
        </authorList>
    </citation>
    <scope>NUCLEOTIDE SEQUENCE</scope>
    <source>
        <strain evidence="9">CNM-CM5793</strain>
    </source>
</reference>
<feature type="domain" description="Carrier" evidence="8">
    <location>
        <begin position="1078"/>
        <end position="1154"/>
    </location>
</feature>
<dbReference type="InterPro" id="IPR036736">
    <property type="entry name" value="ACP-like_sf"/>
</dbReference>
<dbReference type="Gene3D" id="3.30.559.10">
    <property type="entry name" value="Chloramphenicol acetyltransferase-like domain"/>
    <property type="match status" value="2"/>
</dbReference>
<evidence type="ECO:0000256" key="2">
    <source>
        <dbReference type="ARBA" id="ARBA00022553"/>
    </source>
</evidence>
<dbReference type="Pfam" id="PF11991">
    <property type="entry name" value="Trp_DMAT"/>
    <property type="match status" value="1"/>
</dbReference>
<dbReference type="Pfam" id="PF00501">
    <property type="entry name" value="AMP-binding"/>
    <property type="match status" value="1"/>
</dbReference>
<dbReference type="Pfam" id="PF00550">
    <property type="entry name" value="PP-binding"/>
    <property type="match status" value="2"/>
</dbReference>
<keyword evidence="10" id="KW-1185">Reference proteome</keyword>
<evidence type="ECO:0000313" key="9">
    <source>
        <dbReference type="EMBL" id="KAF7115455.1"/>
    </source>
</evidence>
<dbReference type="GO" id="GO:0009820">
    <property type="term" value="P:alkaloid metabolic process"/>
    <property type="evidence" value="ECO:0007669"/>
    <property type="project" value="InterPro"/>
</dbReference>
<dbReference type="InterPro" id="IPR017795">
    <property type="entry name" value="ABBA_NscD-like"/>
</dbReference>
<dbReference type="CDD" id="cd19545">
    <property type="entry name" value="FUM14_C_NRPS-like"/>
    <property type="match status" value="1"/>
</dbReference>
<dbReference type="InterPro" id="IPR000873">
    <property type="entry name" value="AMP-dep_synth/lig_dom"/>
</dbReference>
<keyword evidence="5" id="KW-0677">Repeat</keyword>
<evidence type="ECO:0000256" key="4">
    <source>
        <dbReference type="ARBA" id="ARBA00022679"/>
    </source>
</evidence>
<dbReference type="SMART" id="SM00823">
    <property type="entry name" value="PKS_PP"/>
    <property type="match status" value="1"/>
</dbReference>
<dbReference type="InterPro" id="IPR001242">
    <property type="entry name" value="Condensation_dom"/>
</dbReference>
<dbReference type="InterPro" id="IPR020845">
    <property type="entry name" value="AMP-binding_CS"/>
</dbReference>
<protein>
    <recommendedName>
        <fullName evidence="8">Carrier domain-containing protein</fullName>
    </recommendedName>
</protein>
<dbReference type="PROSITE" id="PS50075">
    <property type="entry name" value="CARRIER"/>
    <property type="match status" value="2"/>
</dbReference>
<dbReference type="Gene3D" id="1.10.1200.10">
    <property type="entry name" value="ACP-like"/>
    <property type="match status" value="2"/>
</dbReference>
<dbReference type="InterPro" id="IPR010071">
    <property type="entry name" value="AA_adenyl_dom"/>
</dbReference>
<accession>A0A8H6P1G7</accession>
<organism evidence="9 10">
    <name type="scientific">Aspergillus hiratsukae</name>
    <dbReference type="NCBI Taxonomy" id="1194566"/>
    <lineage>
        <taxon>Eukaryota</taxon>
        <taxon>Fungi</taxon>
        <taxon>Dikarya</taxon>
        <taxon>Ascomycota</taxon>
        <taxon>Pezizomycotina</taxon>
        <taxon>Eurotiomycetes</taxon>
        <taxon>Eurotiomycetidae</taxon>
        <taxon>Eurotiales</taxon>
        <taxon>Aspergillaceae</taxon>
        <taxon>Aspergillus</taxon>
        <taxon>Aspergillus subgen. Fumigati</taxon>
    </lineage>
</organism>
<dbReference type="GO" id="GO:0016874">
    <property type="term" value="F:ligase activity"/>
    <property type="evidence" value="ECO:0007669"/>
    <property type="project" value="UniProtKB-KW"/>
</dbReference>
<dbReference type="SUPFAM" id="SSF47336">
    <property type="entry name" value="ACP-like"/>
    <property type="match status" value="2"/>
</dbReference>